<dbReference type="AlphaFoldDB" id="A0A165RHV0"/>
<dbReference type="EMBL" id="KV425582">
    <property type="protein sequence ID" value="KZT23829.1"/>
    <property type="molecule type" value="Genomic_DNA"/>
</dbReference>
<reference evidence="2 3" key="1">
    <citation type="journal article" date="2016" name="Mol. Biol. Evol.">
        <title>Comparative Genomics of Early-Diverging Mushroom-Forming Fungi Provides Insights into the Origins of Lignocellulose Decay Capabilities.</title>
        <authorList>
            <person name="Nagy L.G."/>
            <person name="Riley R."/>
            <person name="Tritt A."/>
            <person name="Adam C."/>
            <person name="Daum C."/>
            <person name="Floudas D."/>
            <person name="Sun H."/>
            <person name="Yadav J.S."/>
            <person name="Pangilinan J."/>
            <person name="Larsson K.H."/>
            <person name="Matsuura K."/>
            <person name="Barry K."/>
            <person name="Labutti K."/>
            <person name="Kuo R."/>
            <person name="Ohm R.A."/>
            <person name="Bhattacharya S.S."/>
            <person name="Shirouzu T."/>
            <person name="Yoshinaga Y."/>
            <person name="Martin F.M."/>
            <person name="Grigoriev I.V."/>
            <person name="Hibbett D.S."/>
        </authorList>
    </citation>
    <scope>NUCLEOTIDE SEQUENCE [LARGE SCALE GENOMIC DNA]</scope>
    <source>
        <strain evidence="2 3">HHB14362 ss-1</strain>
    </source>
</reference>
<evidence type="ECO:0000256" key="1">
    <source>
        <dbReference type="SAM" id="Phobius"/>
    </source>
</evidence>
<sequence>MADQHGRCAVFMMSYLVTTEPVSFIIVMGLFLLGLGASMMTSAGISIIGGNLTDSLTNRTMGPFHPRYSIMQVDALDATHIGAWIFVRSVRRMEVHVGCLWYHISGCCVNLGPQRTSEI</sequence>
<keyword evidence="1" id="KW-1133">Transmembrane helix</keyword>
<feature type="transmembrane region" description="Helical" evidence="1">
    <location>
        <begin position="21"/>
        <end position="48"/>
    </location>
</feature>
<dbReference type="Proteomes" id="UP000076761">
    <property type="component" value="Unassembled WGS sequence"/>
</dbReference>
<evidence type="ECO:0000313" key="2">
    <source>
        <dbReference type="EMBL" id="KZT23829.1"/>
    </source>
</evidence>
<keyword evidence="1" id="KW-0812">Transmembrane</keyword>
<evidence type="ECO:0000313" key="3">
    <source>
        <dbReference type="Proteomes" id="UP000076761"/>
    </source>
</evidence>
<name>A0A165RHV0_9AGAM</name>
<proteinExistence type="predicted"/>
<organism evidence="2 3">
    <name type="scientific">Neolentinus lepideus HHB14362 ss-1</name>
    <dbReference type="NCBI Taxonomy" id="1314782"/>
    <lineage>
        <taxon>Eukaryota</taxon>
        <taxon>Fungi</taxon>
        <taxon>Dikarya</taxon>
        <taxon>Basidiomycota</taxon>
        <taxon>Agaricomycotina</taxon>
        <taxon>Agaricomycetes</taxon>
        <taxon>Gloeophyllales</taxon>
        <taxon>Gloeophyllaceae</taxon>
        <taxon>Neolentinus</taxon>
    </lineage>
</organism>
<keyword evidence="3" id="KW-1185">Reference proteome</keyword>
<gene>
    <name evidence="2" type="ORF">NEOLEDRAFT_518700</name>
</gene>
<dbReference type="OrthoDB" id="440755at2759"/>
<protein>
    <submittedName>
        <fullName evidence="2">Uncharacterized protein</fullName>
    </submittedName>
</protein>
<keyword evidence="1" id="KW-0472">Membrane</keyword>
<dbReference type="InParanoid" id="A0A165RHV0"/>
<accession>A0A165RHV0</accession>